<keyword evidence="12" id="KW-1185">Reference proteome</keyword>
<dbReference type="Pfam" id="PF05743">
    <property type="entry name" value="UEV"/>
    <property type="match status" value="1"/>
</dbReference>
<gene>
    <name evidence="11" type="ORF">LSH36_335g03016</name>
</gene>
<comment type="caution">
    <text evidence="11">The sequence shown here is derived from an EMBL/GenBank/DDBJ whole genome shotgun (WGS) entry which is preliminary data.</text>
</comment>
<evidence type="ECO:0000313" key="12">
    <source>
        <dbReference type="Proteomes" id="UP001208570"/>
    </source>
</evidence>
<dbReference type="InterPro" id="IPR037202">
    <property type="entry name" value="ESCRT_assembly_dom"/>
</dbReference>
<dbReference type="Gene3D" id="6.10.250.370">
    <property type="match status" value="1"/>
</dbReference>
<accession>A0AAD9N2Y3</accession>
<evidence type="ECO:0000256" key="8">
    <source>
        <dbReference type="SAM" id="Coils"/>
    </source>
</evidence>
<dbReference type="GO" id="GO:0000813">
    <property type="term" value="C:ESCRT I complex"/>
    <property type="evidence" value="ECO:0007669"/>
    <property type="project" value="TreeGrafter"/>
</dbReference>
<keyword evidence="6 8" id="KW-0175">Coiled coil</keyword>
<dbReference type="SUPFAM" id="SSF54495">
    <property type="entry name" value="UBC-like"/>
    <property type="match status" value="1"/>
</dbReference>
<feature type="coiled-coil region" evidence="8">
    <location>
        <begin position="277"/>
        <end position="346"/>
    </location>
</feature>
<proteinExistence type="inferred from homology"/>
<dbReference type="Gene3D" id="3.10.110.10">
    <property type="entry name" value="Ubiquitin Conjugating Enzyme"/>
    <property type="match status" value="1"/>
</dbReference>
<dbReference type="Proteomes" id="UP001208570">
    <property type="component" value="Unassembled WGS sequence"/>
</dbReference>
<evidence type="ECO:0000259" key="9">
    <source>
        <dbReference type="PROSITE" id="PS51312"/>
    </source>
</evidence>
<evidence type="ECO:0000256" key="7">
    <source>
        <dbReference type="PROSITE-ProRule" id="PRU00644"/>
    </source>
</evidence>
<comment type="subcellular location">
    <subcellularLocation>
        <location evidence="1">Endosome</location>
    </subcellularLocation>
</comment>
<dbReference type="InterPro" id="IPR008883">
    <property type="entry name" value="UEV_N"/>
</dbReference>
<dbReference type="InterPro" id="IPR016135">
    <property type="entry name" value="UBQ-conjugating_enzyme/RWD"/>
</dbReference>
<keyword evidence="4" id="KW-0967">Endosome</keyword>
<organism evidence="11 12">
    <name type="scientific">Paralvinella palmiformis</name>
    <dbReference type="NCBI Taxonomy" id="53620"/>
    <lineage>
        <taxon>Eukaryota</taxon>
        <taxon>Metazoa</taxon>
        <taxon>Spiralia</taxon>
        <taxon>Lophotrochozoa</taxon>
        <taxon>Annelida</taxon>
        <taxon>Polychaeta</taxon>
        <taxon>Sedentaria</taxon>
        <taxon>Canalipalpata</taxon>
        <taxon>Terebellida</taxon>
        <taxon>Terebelliformia</taxon>
        <taxon>Alvinellidae</taxon>
        <taxon>Paralvinella</taxon>
    </lineage>
</organism>
<reference evidence="11" key="1">
    <citation type="journal article" date="2023" name="Mol. Biol. Evol.">
        <title>Third-Generation Sequencing Reveals the Adaptive Role of the Epigenome in Three Deep-Sea Polychaetes.</title>
        <authorList>
            <person name="Perez M."/>
            <person name="Aroh O."/>
            <person name="Sun Y."/>
            <person name="Lan Y."/>
            <person name="Juniper S.K."/>
            <person name="Young C.R."/>
            <person name="Angers B."/>
            <person name="Qian P.Y."/>
        </authorList>
    </citation>
    <scope>NUCLEOTIDE SEQUENCE</scope>
    <source>
        <strain evidence="11">P08H-3</strain>
    </source>
</reference>
<dbReference type="Pfam" id="PF09454">
    <property type="entry name" value="Vps23_core"/>
    <property type="match status" value="1"/>
</dbReference>
<feature type="domain" description="UEV" evidence="10">
    <location>
        <begin position="2"/>
        <end position="145"/>
    </location>
</feature>
<dbReference type="AlphaFoldDB" id="A0AAD9N2Y3"/>
<dbReference type="EMBL" id="JAODUP010000334">
    <property type="protein sequence ID" value="KAK2152289.1"/>
    <property type="molecule type" value="Genomic_DNA"/>
</dbReference>
<dbReference type="Gene3D" id="6.10.140.820">
    <property type="match status" value="1"/>
</dbReference>
<evidence type="ECO:0000256" key="1">
    <source>
        <dbReference type="ARBA" id="ARBA00004177"/>
    </source>
</evidence>
<evidence type="ECO:0000256" key="4">
    <source>
        <dbReference type="ARBA" id="ARBA00022753"/>
    </source>
</evidence>
<dbReference type="PANTHER" id="PTHR23306">
    <property type="entry name" value="TUMOR SUSCEPTIBILITY GENE 101 PROTEIN-RELATED"/>
    <property type="match status" value="1"/>
</dbReference>
<dbReference type="InterPro" id="IPR052070">
    <property type="entry name" value="ESCRT-I_UEV_domain"/>
</dbReference>
<dbReference type="InterPro" id="IPR017916">
    <property type="entry name" value="SB_dom"/>
</dbReference>
<evidence type="ECO:0000313" key="11">
    <source>
        <dbReference type="EMBL" id="KAK2152289.1"/>
    </source>
</evidence>
<evidence type="ECO:0000256" key="6">
    <source>
        <dbReference type="ARBA" id="ARBA00023054"/>
    </source>
</evidence>
<keyword evidence="5 7" id="KW-0653">Protein transport</keyword>
<dbReference type="PANTHER" id="PTHR23306:SF3">
    <property type="entry name" value="TUMOR SUPPRESSOR PROTEIN 101"/>
    <property type="match status" value="1"/>
</dbReference>
<dbReference type="PROSITE" id="PS51322">
    <property type="entry name" value="UEV"/>
    <property type="match status" value="1"/>
</dbReference>
<feature type="domain" description="SB" evidence="9">
    <location>
        <begin position="359"/>
        <end position="427"/>
    </location>
</feature>
<evidence type="ECO:0000256" key="2">
    <source>
        <dbReference type="ARBA" id="ARBA00009594"/>
    </source>
</evidence>
<dbReference type="GO" id="GO:0015031">
    <property type="term" value="P:protein transport"/>
    <property type="evidence" value="ECO:0007669"/>
    <property type="project" value="UniProtKB-UniRule"/>
</dbReference>
<dbReference type="GO" id="GO:0043130">
    <property type="term" value="F:ubiquitin binding"/>
    <property type="evidence" value="ECO:0007669"/>
    <property type="project" value="TreeGrafter"/>
</dbReference>
<name>A0AAD9N2Y3_9ANNE</name>
<evidence type="ECO:0000256" key="5">
    <source>
        <dbReference type="ARBA" id="ARBA00022927"/>
    </source>
</evidence>
<evidence type="ECO:0000259" key="10">
    <source>
        <dbReference type="PROSITE" id="PS51322"/>
    </source>
</evidence>
<comment type="similarity">
    <text evidence="2">Belongs to the ubiquitin-conjugating enzyme family. UEV subfamily.</text>
</comment>
<protein>
    <recommendedName>
        <fullName evidence="13">Tumor susceptibility gene 101 protein</fullName>
    </recommendedName>
</protein>
<evidence type="ECO:0000256" key="3">
    <source>
        <dbReference type="ARBA" id="ARBA00022448"/>
    </source>
</evidence>
<dbReference type="GO" id="GO:0008333">
    <property type="term" value="P:endosome to lysosome transport"/>
    <property type="evidence" value="ECO:0007669"/>
    <property type="project" value="TreeGrafter"/>
</dbReference>
<dbReference type="SUPFAM" id="SSF140111">
    <property type="entry name" value="Endosomal sorting complex assembly domain"/>
    <property type="match status" value="1"/>
</dbReference>
<evidence type="ECO:0008006" key="13">
    <source>
        <dbReference type="Google" id="ProtNLM"/>
    </source>
</evidence>
<dbReference type="CDD" id="cd11685">
    <property type="entry name" value="UEV_TSG101-like"/>
    <property type="match status" value="1"/>
</dbReference>
<keyword evidence="3 7" id="KW-0813">Transport</keyword>
<sequence>MANHEAYLRSALSVYRHPELAARDITNCIGVYVDLRPQRDTFVFNDGSRKEYLCLSGTIPVTYKRNTYNIPLCLWLLDTHPHNPPMVYVKPTSNMQIKPSKHVDNTGRVYLPYLHDWKHPGSDLLGLVQILVIVFSEEPPVFSKGSGPQRPPPPVPYTASSVGVTNNPPYPTSAQGMPVPSYPAVPATGYQVPTAYPPTTGYPQYPAYPGQTLPGQAPLSAAPGGYSAPAFPAYPPQQTSYHQTGAAPTTQPGTGTLSLSDEQIRMSLLTAVEDKMRRRLKEIFAQAQAEISSLQKIQEDLQNGKSTLDNMMQMLEKEQNDLELNTKLLDEKNQEMTAALSKMENNDKLDIDEAVTPTAPLYKQLLNAFAEEQATEDTIYYLGEALRKGFLELDVFLKQVRELSRKQFMLRALINKCREKAGLKDIRG</sequence>
<dbReference type="PROSITE" id="PS51312">
    <property type="entry name" value="SB"/>
    <property type="match status" value="1"/>
</dbReference>